<dbReference type="Pfam" id="PF00230">
    <property type="entry name" value="MIP"/>
    <property type="match status" value="1"/>
</dbReference>
<dbReference type="AlphaFoldDB" id="A0A6H5GZJ6"/>
<dbReference type="EMBL" id="CADCXU010022086">
    <property type="protein sequence ID" value="CAB0009707.1"/>
    <property type="molecule type" value="Genomic_DNA"/>
</dbReference>
<proteinExistence type="inferred from homology"/>
<protein>
    <recommendedName>
        <fullName evidence="11">Aquaporin</fullName>
    </recommendedName>
</protein>
<sequence>MGECLGVPGRLALCEERQTDDIALGRGFFVERSEATDRPIMLMSGKVSVWSMVTDSGGMTTNEFSPDTNLKIEEKKDSDSADSKSELCRYLEVFAAELVGTGLLLALGCASCVKGDASKQVTDFHSALTFGFIVSTIIGIFGHISAAHLNPAVTLAFYVLGHISIPMMCVYFAAQIMGAIMGVGVLYLLTPEDWIEPAMCVTQVHDSMTGIQGAAAEFLATLALILMVCGLSDPRCSARQDSVPLKFAGVIIAISLALGKYTGASMNPARSFGPAVWAGEWSLHW</sequence>
<keyword evidence="10" id="KW-1185">Reference proteome</keyword>
<feature type="transmembrane region" description="Helical" evidence="8">
    <location>
        <begin position="243"/>
        <end position="262"/>
    </location>
</feature>
<evidence type="ECO:0000256" key="4">
    <source>
        <dbReference type="ARBA" id="ARBA00022692"/>
    </source>
</evidence>
<dbReference type="Gene3D" id="1.20.1080.10">
    <property type="entry name" value="Glycerol uptake facilitator protein"/>
    <property type="match status" value="1"/>
</dbReference>
<evidence type="ECO:0000256" key="8">
    <source>
        <dbReference type="SAM" id="Phobius"/>
    </source>
</evidence>
<evidence type="ECO:0000256" key="1">
    <source>
        <dbReference type="ARBA" id="ARBA00004141"/>
    </source>
</evidence>
<evidence type="ECO:0000313" key="10">
    <source>
        <dbReference type="Proteomes" id="UP000479000"/>
    </source>
</evidence>
<evidence type="ECO:0000256" key="7">
    <source>
        <dbReference type="RuleBase" id="RU000477"/>
    </source>
</evidence>
<evidence type="ECO:0000256" key="3">
    <source>
        <dbReference type="ARBA" id="ARBA00022448"/>
    </source>
</evidence>
<dbReference type="GO" id="GO:0005886">
    <property type="term" value="C:plasma membrane"/>
    <property type="evidence" value="ECO:0007669"/>
    <property type="project" value="TreeGrafter"/>
</dbReference>
<keyword evidence="4 7" id="KW-0812">Transmembrane</keyword>
<feature type="transmembrane region" description="Helical" evidence="8">
    <location>
        <begin position="209"/>
        <end position="231"/>
    </location>
</feature>
<feature type="transmembrane region" description="Helical" evidence="8">
    <location>
        <begin position="156"/>
        <end position="189"/>
    </location>
</feature>
<feature type="transmembrane region" description="Helical" evidence="8">
    <location>
        <begin position="124"/>
        <end position="144"/>
    </location>
</feature>
<evidence type="ECO:0000256" key="5">
    <source>
        <dbReference type="ARBA" id="ARBA00022989"/>
    </source>
</evidence>
<evidence type="ECO:0000256" key="2">
    <source>
        <dbReference type="ARBA" id="ARBA00006175"/>
    </source>
</evidence>
<keyword evidence="3 7" id="KW-0813">Transport</keyword>
<dbReference type="InterPro" id="IPR034294">
    <property type="entry name" value="Aquaporin_transptr"/>
</dbReference>
<reference evidence="9 10" key="1">
    <citation type="submission" date="2020-02" db="EMBL/GenBank/DDBJ databases">
        <authorList>
            <person name="Ferguson B K."/>
        </authorList>
    </citation>
    <scope>NUCLEOTIDE SEQUENCE [LARGE SCALE GENOMIC DNA]</scope>
</reference>
<comment type="subcellular location">
    <subcellularLocation>
        <location evidence="1">Membrane</location>
        <topology evidence="1">Multi-pass membrane protein</topology>
    </subcellularLocation>
</comment>
<organism evidence="9 10">
    <name type="scientific">Nesidiocoris tenuis</name>
    <dbReference type="NCBI Taxonomy" id="355587"/>
    <lineage>
        <taxon>Eukaryota</taxon>
        <taxon>Metazoa</taxon>
        <taxon>Ecdysozoa</taxon>
        <taxon>Arthropoda</taxon>
        <taxon>Hexapoda</taxon>
        <taxon>Insecta</taxon>
        <taxon>Pterygota</taxon>
        <taxon>Neoptera</taxon>
        <taxon>Paraneoptera</taxon>
        <taxon>Hemiptera</taxon>
        <taxon>Heteroptera</taxon>
        <taxon>Panheteroptera</taxon>
        <taxon>Cimicomorpha</taxon>
        <taxon>Miridae</taxon>
        <taxon>Dicyphina</taxon>
        <taxon>Nesidiocoris</taxon>
    </lineage>
</organism>
<evidence type="ECO:0000256" key="6">
    <source>
        <dbReference type="ARBA" id="ARBA00023136"/>
    </source>
</evidence>
<dbReference type="InterPro" id="IPR000425">
    <property type="entry name" value="MIP"/>
</dbReference>
<keyword evidence="6 8" id="KW-0472">Membrane</keyword>
<dbReference type="PROSITE" id="PS00221">
    <property type="entry name" value="MIP"/>
    <property type="match status" value="1"/>
</dbReference>
<accession>A0A6H5GZJ6</accession>
<dbReference type="OrthoDB" id="3222at2759"/>
<dbReference type="PRINTS" id="PR00783">
    <property type="entry name" value="MINTRINSICP"/>
</dbReference>
<feature type="non-terminal residue" evidence="9">
    <location>
        <position position="285"/>
    </location>
</feature>
<dbReference type="InterPro" id="IPR023271">
    <property type="entry name" value="Aquaporin-like"/>
</dbReference>
<dbReference type="GO" id="GO:0015267">
    <property type="term" value="F:channel activity"/>
    <property type="evidence" value="ECO:0007669"/>
    <property type="project" value="InterPro"/>
</dbReference>
<evidence type="ECO:0000313" key="9">
    <source>
        <dbReference type="EMBL" id="CAB0009707.1"/>
    </source>
</evidence>
<dbReference type="PANTHER" id="PTHR19139:SF270">
    <property type="entry name" value="ENTOMOGLYCEROPORIN 1-RELATED"/>
    <property type="match status" value="1"/>
</dbReference>
<dbReference type="Proteomes" id="UP000479000">
    <property type="component" value="Unassembled WGS sequence"/>
</dbReference>
<dbReference type="PANTHER" id="PTHR19139">
    <property type="entry name" value="AQUAPORIN TRANSPORTER"/>
    <property type="match status" value="1"/>
</dbReference>
<comment type="similarity">
    <text evidence="2 7">Belongs to the MIP/aquaporin (TC 1.A.8) family.</text>
</comment>
<dbReference type="InterPro" id="IPR022357">
    <property type="entry name" value="MIP_CS"/>
</dbReference>
<keyword evidence="5 8" id="KW-1133">Transmembrane helix</keyword>
<dbReference type="SUPFAM" id="SSF81338">
    <property type="entry name" value="Aquaporin-like"/>
    <property type="match status" value="1"/>
</dbReference>
<name>A0A6H5GZJ6_9HEMI</name>
<gene>
    <name evidence="9" type="ORF">NTEN_LOCUS14823</name>
</gene>
<evidence type="ECO:0008006" key="11">
    <source>
        <dbReference type="Google" id="ProtNLM"/>
    </source>
</evidence>